<dbReference type="InterPro" id="IPR004638">
    <property type="entry name" value="EmrB-like"/>
</dbReference>
<organism evidence="9 10">
    <name type="scientific">Jiangella alba</name>
    <dbReference type="NCBI Taxonomy" id="561176"/>
    <lineage>
        <taxon>Bacteria</taxon>
        <taxon>Bacillati</taxon>
        <taxon>Actinomycetota</taxon>
        <taxon>Actinomycetes</taxon>
        <taxon>Jiangellales</taxon>
        <taxon>Jiangellaceae</taxon>
        <taxon>Jiangella</taxon>
    </lineage>
</organism>
<evidence type="ECO:0000256" key="1">
    <source>
        <dbReference type="ARBA" id="ARBA00004651"/>
    </source>
</evidence>
<keyword evidence="10" id="KW-1185">Reference proteome</keyword>
<keyword evidence="6 7" id="KW-0472">Membrane</keyword>
<feature type="transmembrane region" description="Helical" evidence="7">
    <location>
        <begin position="143"/>
        <end position="165"/>
    </location>
</feature>
<proteinExistence type="predicted"/>
<feature type="transmembrane region" description="Helical" evidence="7">
    <location>
        <begin position="85"/>
        <end position="104"/>
    </location>
</feature>
<feature type="transmembrane region" description="Helical" evidence="7">
    <location>
        <begin position="230"/>
        <end position="250"/>
    </location>
</feature>
<dbReference type="Proteomes" id="UP000181980">
    <property type="component" value="Unassembled WGS sequence"/>
</dbReference>
<dbReference type="Gene3D" id="1.20.1720.10">
    <property type="entry name" value="Multidrug resistance protein D"/>
    <property type="match status" value="1"/>
</dbReference>
<dbReference type="GO" id="GO:0005886">
    <property type="term" value="C:plasma membrane"/>
    <property type="evidence" value="ECO:0007669"/>
    <property type="project" value="UniProtKB-SubCell"/>
</dbReference>
<feature type="transmembrane region" description="Helical" evidence="7">
    <location>
        <begin position="436"/>
        <end position="459"/>
    </location>
</feature>
<feature type="transmembrane region" description="Helical" evidence="7">
    <location>
        <begin position="407"/>
        <end position="424"/>
    </location>
</feature>
<dbReference type="NCBIfam" id="TIGR00711">
    <property type="entry name" value="efflux_EmrB"/>
    <property type="match status" value="1"/>
</dbReference>
<feature type="transmembrane region" description="Helical" evidence="7">
    <location>
        <begin position="336"/>
        <end position="357"/>
    </location>
</feature>
<feature type="transmembrane region" description="Helical" evidence="7">
    <location>
        <begin position="300"/>
        <end position="324"/>
    </location>
</feature>
<dbReference type="GO" id="GO:0022857">
    <property type="term" value="F:transmembrane transporter activity"/>
    <property type="evidence" value="ECO:0007669"/>
    <property type="project" value="InterPro"/>
</dbReference>
<dbReference type="OrthoDB" id="7375466at2"/>
<feature type="transmembrane region" description="Helical" evidence="7">
    <location>
        <begin position="53"/>
        <end position="73"/>
    </location>
</feature>
<dbReference type="Pfam" id="PF07690">
    <property type="entry name" value="MFS_1"/>
    <property type="match status" value="1"/>
</dbReference>
<protein>
    <submittedName>
        <fullName evidence="9">Drug resistance transporter, EmrB/QacA subfamily</fullName>
    </submittedName>
</protein>
<dbReference type="AlphaFoldDB" id="A0A1H5LX01"/>
<dbReference type="RefSeq" id="WP_069113398.1">
    <property type="nucleotide sequence ID" value="NZ_FNUC01000003.1"/>
</dbReference>
<dbReference type="InterPro" id="IPR011701">
    <property type="entry name" value="MFS"/>
</dbReference>
<feature type="transmembrane region" description="Helical" evidence="7">
    <location>
        <begin position="171"/>
        <end position="193"/>
    </location>
</feature>
<evidence type="ECO:0000256" key="4">
    <source>
        <dbReference type="ARBA" id="ARBA00022692"/>
    </source>
</evidence>
<reference evidence="10" key="1">
    <citation type="submission" date="2016-10" db="EMBL/GenBank/DDBJ databases">
        <authorList>
            <person name="Varghese N."/>
            <person name="Submissions S."/>
        </authorList>
    </citation>
    <scope>NUCLEOTIDE SEQUENCE [LARGE SCALE GENOMIC DNA]</scope>
    <source>
        <strain evidence="10">DSM 45237</strain>
    </source>
</reference>
<feature type="transmembrane region" description="Helical" evidence="7">
    <location>
        <begin position="18"/>
        <end position="41"/>
    </location>
</feature>
<accession>A0A1H5LX01</accession>
<feature type="transmembrane region" description="Helical" evidence="7">
    <location>
        <begin position="205"/>
        <end position="224"/>
    </location>
</feature>
<dbReference type="PROSITE" id="PS50850">
    <property type="entry name" value="MFS"/>
    <property type="match status" value="1"/>
</dbReference>
<evidence type="ECO:0000313" key="9">
    <source>
        <dbReference type="EMBL" id="SEE81635.1"/>
    </source>
</evidence>
<dbReference type="EMBL" id="FNUC01000003">
    <property type="protein sequence ID" value="SEE81635.1"/>
    <property type="molecule type" value="Genomic_DNA"/>
</dbReference>
<feature type="transmembrane region" description="Helical" evidence="7">
    <location>
        <begin position="363"/>
        <end position="386"/>
    </location>
</feature>
<evidence type="ECO:0000256" key="3">
    <source>
        <dbReference type="ARBA" id="ARBA00022475"/>
    </source>
</evidence>
<dbReference type="SUPFAM" id="SSF103473">
    <property type="entry name" value="MFS general substrate transporter"/>
    <property type="match status" value="1"/>
</dbReference>
<feature type="transmembrane region" description="Helical" evidence="7">
    <location>
        <begin position="271"/>
        <end position="294"/>
    </location>
</feature>
<gene>
    <name evidence="9" type="ORF">SAMN04488561_2819</name>
</gene>
<evidence type="ECO:0000256" key="5">
    <source>
        <dbReference type="ARBA" id="ARBA00022989"/>
    </source>
</evidence>
<dbReference type="PANTHER" id="PTHR42718">
    <property type="entry name" value="MAJOR FACILITATOR SUPERFAMILY MULTIDRUG TRANSPORTER MFSC"/>
    <property type="match status" value="1"/>
</dbReference>
<sequence>MTNPSDAPVRLSEPAGRWVLLVTAAGSGLVLLESTVVTIALPSLGADLGASMAQLQWTVNAFTLTLSALILVGGSLGDRFGRRRLYLVGVAWFGAASLLCGLAPTADVLIVARGLQGVGGALIVPGSLALVQNAFHPDDRNRAIGWWAGTSGVAGAAGPLVGGALVDAAGWRWVFFVNVPLAVVLAVLLVTRVPESRVPGRPPRFDVAGGVLAVTALAGLTYALTQTSAGWPALAIGLAASAVFAAFLLVERRRPEPMLPLSLFASRQFSAANLASFLVYGALAGAFFLLPIQLQVTAGFSAWTAGLALLPLPVLTLLLSPYGGELTTRLGARTPLLAGSLVCAAALVLSTRIGAGADYLGDVLPVVVLTGIGVPLITPPVTSAVLSAVPDRSAGVASAVNNGVARVAGLLVVAALPLLAGLPADAAENPDGLDQGYGAGMLICAGLFLAGGVAGWFGLPRRAARPVQPLARRHASVTCPQLEADQAWMAQPE</sequence>
<keyword evidence="4 7" id="KW-0812">Transmembrane</keyword>
<feature type="domain" description="Major facilitator superfamily (MFS) profile" evidence="8">
    <location>
        <begin position="19"/>
        <end position="463"/>
    </location>
</feature>
<dbReference type="STRING" id="561176.SAMN04488561_2819"/>
<name>A0A1H5LX01_9ACTN</name>
<keyword evidence="5 7" id="KW-1133">Transmembrane helix</keyword>
<dbReference type="InterPro" id="IPR020846">
    <property type="entry name" value="MFS_dom"/>
</dbReference>
<dbReference type="Gene3D" id="1.20.1250.20">
    <property type="entry name" value="MFS general substrate transporter like domains"/>
    <property type="match status" value="1"/>
</dbReference>
<dbReference type="CDD" id="cd17321">
    <property type="entry name" value="MFS_MMR_MDR_like"/>
    <property type="match status" value="1"/>
</dbReference>
<evidence type="ECO:0000256" key="7">
    <source>
        <dbReference type="SAM" id="Phobius"/>
    </source>
</evidence>
<dbReference type="PANTHER" id="PTHR42718:SF42">
    <property type="entry name" value="EXPORT PROTEIN"/>
    <property type="match status" value="1"/>
</dbReference>
<evidence type="ECO:0000256" key="6">
    <source>
        <dbReference type="ARBA" id="ARBA00023136"/>
    </source>
</evidence>
<evidence type="ECO:0000259" key="8">
    <source>
        <dbReference type="PROSITE" id="PS50850"/>
    </source>
</evidence>
<comment type="subcellular location">
    <subcellularLocation>
        <location evidence="1">Cell membrane</location>
        <topology evidence="1">Multi-pass membrane protein</topology>
    </subcellularLocation>
</comment>
<keyword evidence="2" id="KW-0813">Transport</keyword>
<evidence type="ECO:0000313" key="10">
    <source>
        <dbReference type="Proteomes" id="UP000181980"/>
    </source>
</evidence>
<dbReference type="InterPro" id="IPR036259">
    <property type="entry name" value="MFS_trans_sf"/>
</dbReference>
<feature type="transmembrane region" description="Helical" evidence="7">
    <location>
        <begin position="110"/>
        <end position="131"/>
    </location>
</feature>
<dbReference type="PRINTS" id="PR01036">
    <property type="entry name" value="TCRTETB"/>
</dbReference>
<evidence type="ECO:0000256" key="2">
    <source>
        <dbReference type="ARBA" id="ARBA00022448"/>
    </source>
</evidence>
<keyword evidence="3" id="KW-1003">Cell membrane</keyword>